<evidence type="ECO:0000313" key="2">
    <source>
        <dbReference type="Proteomes" id="UP000553059"/>
    </source>
</evidence>
<accession>A0A7C7DAX8</accession>
<dbReference type="Pfam" id="PF10934">
    <property type="entry name" value="Sheath_initiator"/>
    <property type="match status" value="1"/>
</dbReference>
<name>A0A7C7DAX8_9FIRM</name>
<dbReference type="AlphaFoldDB" id="A0A7C7DAX8"/>
<reference evidence="1 2" key="1">
    <citation type="journal article" date="2020" name="Biotechnol. Biofuels">
        <title>New insights from the biogas microbiome by comprehensive genome-resolved metagenomics of nearly 1600 species originating from multiple anaerobic digesters.</title>
        <authorList>
            <person name="Campanaro S."/>
            <person name="Treu L."/>
            <person name="Rodriguez-R L.M."/>
            <person name="Kovalovszki A."/>
            <person name="Ziels R.M."/>
            <person name="Maus I."/>
            <person name="Zhu X."/>
            <person name="Kougias P.G."/>
            <person name="Basile A."/>
            <person name="Luo G."/>
            <person name="Schluter A."/>
            <person name="Konstantinidis K.T."/>
            <person name="Angelidaki I."/>
        </authorList>
    </citation>
    <scope>NUCLEOTIDE SEQUENCE [LARGE SCALE GENOMIC DNA]</scope>
    <source>
        <strain evidence="1">AS05jafATM_4</strain>
    </source>
</reference>
<organism evidence="1 2">
    <name type="scientific">Desulfitobacterium dehalogenans</name>
    <dbReference type="NCBI Taxonomy" id="36854"/>
    <lineage>
        <taxon>Bacteria</taxon>
        <taxon>Bacillati</taxon>
        <taxon>Bacillota</taxon>
        <taxon>Clostridia</taxon>
        <taxon>Eubacteriales</taxon>
        <taxon>Desulfitobacteriaceae</taxon>
        <taxon>Desulfitobacterium</taxon>
    </lineage>
</organism>
<dbReference type="Proteomes" id="UP000553059">
    <property type="component" value="Unassembled WGS sequence"/>
</dbReference>
<dbReference type="InterPro" id="IPR020288">
    <property type="entry name" value="Sheath_initiator"/>
</dbReference>
<gene>
    <name evidence="1" type="ORF">GX523_13330</name>
</gene>
<proteinExistence type="predicted"/>
<comment type="caution">
    <text evidence="1">The sequence shown here is derived from an EMBL/GenBank/DDBJ whole genome shotgun (WGS) entry which is preliminary data.</text>
</comment>
<protein>
    <submittedName>
        <fullName evidence="1">DUF2634 domain-containing protein</fullName>
    </submittedName>
</protein>
<dbReference type="SUPFAM" id="SSF160719">
    <property type="entry name" value="gpW/gp25-like"/>
    <property type="match status" value="1"/>
</dbReference>
<dbReference type="EMBL" id="DUTF01000289">
    <property type="protein sequence ID" value="HHY27699.1"/>
    <property type="molecule type" value="Genomic_DNA"/>
</dbReference>
<dbReference type="Gene3D" id="3.10.450.40">
    <property type="match status" value="1"/>
</dbReference>
<sequence>MIPTGGRITHGTIQYAERPSLTWRIDLEKERITGRLDGLESVQQAAAKILQTQRFRHLIYTPNYGCELSQLMGINPTFVKSEATRMLQEALTQDDRIIGVENVQTTATGDSLLIEFTVVSTYGSFDMTQEVSG</sequence>
<evidence type="ECO:0000313" key="1">
    <source>
        <dbReference type="EMBL" id="HHY27699.1"/>
    </source>
</evidence>